<dbReference type="Gene3D" id="3.90.1200.10">
    <property type="match status" value="1"/>
</dbReference>
<dbReference type="EMBL" id="CP127294">
    <property type="protein sequence ID" value="WIX80702.1"/>
    <property type="molecule type" value="Genomic_DNA"/>
</dbReference>
<accession>A0A9Y2IJ30</accession>
<dbReference type="KEGG" id="acab:QRX50_08030"/>
<dbReference type="Proteomes" id="UP001236014">
    <property type="component" value="Chromosome"/>
</dbReference>
<keyword evidence="2" id="KW-0808">Transferase</keyword>
<keyword evidence="3" id="KW-1185">Reference proteome</keyword>
<dbReference type="PANTHER" id="PTHR21310">
    <property type="entry name" value="AMINOGLYCOSIDE PHOSPHOTRANSFERASE-RELATED-RELATED"/>
    <property type="match status" value="1"/>
</dbReference>
<sequence length="272" mass="28848">MTEELIRALLRDQHPDLAAFPLRHAATGWDNQLWRLGGDLAVRLPYATERASDLLVKEHRWLPSLASRLPLPVPTPVRLGVPSERFPKHWTVVSWVPGTPADRAPVTCADAAVALGAFLTALHREAPADALTNSDRGLPLATFTPALPTAPLRAIWADALAAPAWSGPPVWLHGDLHPANVVTTDGTLSGVLDFGELCGGDPATDLAAAWVLLPDASRLFTAYATDDATIRRARGWAVLSASRLVSIGEAGPPGGKPTWAVAGRAALARLQA</sequence>
<dbReference type="EC" id="2.7.-.-" evidence="2"/>
<evidence type="ECO:0000313" key="3">
    <source>
        <dbReference type="Proteomes" id="UP001236014"/>
    </source>
</evidence>
<dbReference type="PANTHER" id="PTHR21310:SF42">
    <property type="entry name" value="BIFUNCTIONAL AAC_APH"/>
    <property type="match status" value="1"/>
</dbReference>
<evidence type="ECO:0000313" key="2">
    <source>
        <dbReference type="EMBL" id="WIX80702.1"/>
    </source>
</evidence>
<reference evidence="2 3" key="1">
    <citation type="submission" date="2023-06" db="EMBL/GenBank/DDBJ databases">
        <authorList>
            <person name="Oyuntsetseg B."/>
            <person name="Kim S.B."/>
        </authorList>
    </citation>
    <scope>NUCLEOTIDE SEQUENCE [LARGE SCALE GENOMIC DNA]</scope>
    <source>
        <strain evidence="2 3">2-15</strain>
    </source>
</reference>
<dbReference type="SUPFAM" id="SSF56112">
    <property type="entry name" value="Protein kinase-like (PK-like)"/>
    <property type="match status" value="1"/>
</dbReference>
<proteinExistence type="predicted"/>
<dbReference type="InterPro" id="IPR051678">
    <property type="entry name" value="AGP_Transferase"/>
</dbReference>
<organism evidence="2 3">
    <name type="scientific">Amycolatopsis carbonis</name>
    <dbReference type="NCBI Taxonomy" id="715471"/>
    <lineage>
        <taxon>Bacteria</taxon>
        <taxon>Bacillati</taxon>
        <taxon>Actinomycetota</taxon>
        <taxon>Actinomycetes</taxon>
        <taxon>Pseudonocardiales</taxon>
        <taxon>Pseudonocardiaceae</taxon>
        <taxon>Amycolatopsis</taxon>
    </lineage>
</organism>
<dbReference type="Gene3D" id="3.30.200.20">
    <property type="entry name" value="Phosphorylase Kinase, domain 1"/>
    <property type="match status" value="1"/>
</dbReference>
<dbReference type="GO" id="GO:0016740">
    <property type="term" value="F:transferase activity"/>
    <property type="evidence" value="ECO:0007669"/>
    <property type="project" value="UniProtKB-KW"/>
</dbReference>
<dbReference type="Pfam" id="PF01636">
    <property type="entry name" value="APH"/>
    <property type="match status" value="1"/>
</dbReference>
<dbReference type="InterPro" id="IPR002575">
    <property type="entry name" value="Aminoglycoside_PTrfase"/>
</dbReference>
<dbReference type="RefSeq" id="WP_285971325.1">
    <property type="nucleotide sequence ID" value="NZ_CP127294.1"/>
</dbReference>
<dbReference type="AlphaFoldDB" id="A0A9Y2IJ30"/>
<feature type="domain" description="Aminoglycoside phosphotransferase" evidence="1">
    <location>
        <begin position="26"/>
        <end position="232"/>
    </location>
</feature>
<dbReference type="InterPro" id="IPR011009">
    <property type="entry name" value="Kinase-like_dom_sf"/>
</dbReference>
<evidence type="ECO:0000259" key="1">
    <source>
        <dbReference type="Pfam" id="PF01636"/>
    </source>
</evidence>
<name>A0A9Y2IJ30_9PSEU</name>
<protein>
    <submittedName>
        <fullName evidence="2">Aminoglycoside phosphotransferase family protein</fullName>
        <ecNumber evidence="2">2.7.-.-</ecNumber>
    </submittedName>
</protein>
<dbReference type="CDD" id="cd05155">
    <property type="entry name" value="APH_ChoK_like_1"/>
    <property type="match status" value="1"/>
</dbReference>
<gene>
    <name evidence="2" type="ORF">QRX50_08030</name>
</gene>